<feature type="domain" description="ABC1 atypical kinase-like" evidence="3">
    <location>
        <begin position="256"/>
        <end position="306"/>
    </location>
</feature>
<dbReference type="PANTHER" id="PTHR45890">
    <property type="entry name" value="AARF DOMAIN CONTAINING KINASE 2 (PREDICTED)"/>
    <property type="match status" value="1"/>
</dbReference>
<evidence type="ECO:0000256" key="2">
    <source>
        <dbReference type="SAM" id="MobiDB-lite"/>
    </source>
</evidence>
<keyword evidence="5" id="KW-1185">Reference proteome</keyword>
<dbReference type="Pfam" id="PF03109">
    <property type="entry name" value="ABC1"/>
    <property type="match status" value="2"/>
</dbReference>
<dbReference type="GeneID" id="37270851"/>
<proteinExistence type="inferred from homology"/>
<dbReference type="InterPro" id="IPR044095">
    <property type="entry name" value="ADCK2_dom"/>
</dbReference>
<feature type="domain" description="ABC1 atypical kinase-like" evidence="3">
    <location>
        <begin position="348"/>
        <end position="495"/>
    </location>
</feature>
<dbReference type="CDD" id="cd13971">
    <property type="entry name" value="ADCK2-like"/>
    <property type="match status" value="1"/>
</dbReference>
<feature type="region of interest" description="Disordered" evidence="2">
    <location>
        <begin position="55"/>
        <end position="81"/>
    </location>
</feature>
<reference evidence="4 5" key="1">
    <citation type="journal article" date="2018" name="Mol. Biol. Evol.">
        <title>Broad Genomic Sampling Reveals a Smut Pathogenic Ancestry of the Fungal Clade Ustilaginomycotina.</title>
        <authorList>
            <person name="Kijpornyongpan T."/>
            <person name="Mondo S.J."/>
            <person name="Barry K."/>
            <person name="Sandor L."/>
            <person name="Lee J."/>
            <person name="Lipzen A."/>
            <person name="Pangilinan J."/>
            <person name="LaButti K."/>
            <person name="Hainaut M."/>
            <person name="Henrissat B."/>
            <person name="Grigoriev I.V."/>
            <person name="Spatafora J.W."/>
            <person name="Aime M.C."/>
        </authorList>
    </citation>
    <scope>NUCLEOTIDE SEQUENCE [LARGE SCALE GENOMIC DNA]</scope>
    <source>
        <strain evidence="4 5">MCA 4186</strain>
    </source>
</reference>
<dbReference type="RefSeq" id="XP_025595716.1">
    <property type="nucleotide sequence ID" value="XM_025743307.1"/>
</dbReference>
<name>A0A316Z0Y8_9BASI</name>
<dbReference type="GO" id="GO:0005739">
    <property type="term" value="C:mitochondrion"/>
    <property type="evidence" value="ECO:0007669"/>
    <property type="project" value="TreeGrafter"/>
</dbReference>
<gene>
    <name evidence="4" type="ORF">FA09DRAFT_332087</name>
</gene>
<protein>
    <submittedName>
        <fullName evidence="4">ABC1-domain-containing protein</fullName>
    </submittedName>
</protein>
<sequence length="762" mass="85607">MSLFARSSLLARAAPLARSSVIRSVHQSACHRPLTQRVPAISSAPHALPLSARLRVEPPLPPSPAHPRHRTLQSLAATPSQGSSERRRWAWLLVPVGAAGLIAISSQTLQADAGERDTSHDDPKEPFAPSIEAIEAEPPRNPILRFFSSIGNFLHIYIVEPLGTGKRFLVLVSLFLPVLLTLPMVWVGRRREKGKGRKGRRVRKDEEGQRWGALWWYGFLVRQMERAGPTFIKLAQWAGSRQDLFPEELCTLLGKLHSNGKPHSFKYTKKVIERVFNRPFDEIFEEFPHEPLGIGAVAQVYRAKLKPDLLPPAYLSEKRDRRAGGELSRQLALSYDDDTAPPAVPTASVAIKILHPRVHRTINRDIKIMSFFAKLINLLPGAEWLSFPEEVEVFAEMMYSQLDLRNEANNLQRFEDNFRSRRAALSFPRPLKQFSTRELLIEEFEDALPLKHFLDMGGGAFDHRIANLGLDAFLNMLLLDNFTHADLHPGNIMIKFYKPTASSMLRDAFTRILSRFDSDYARGAAKGAPTPDQQVDQDVVDRLRPLRHDPEQWLAELEKLDALGYQPELVFIDAGLTVELSPVNRRNFIELFSAIAQFDGELAGHLMVERCRSPDLVKDGDVFALKMENLVASVKKQSFSLANIRIGDVLAQVLNNVREHQVKMEPDFVNTVISILLLEGIGRTLDGNMDLFKSALPILRSLGKELALHGDGTGGSFHISDLKQMGPMLKMWFLLEARSWVTAVADPSVVNGFTRYGWLSGD</sequence>
<evidence type="ECO:0000259" key="3">
    <source>
        <dbReference type="Pfam" id="PF03109"/>
    </source>
</evidence>
<organism evidence="4 5">
    <name type="scientific">Tilletiopsis washingtonensis</name>
    <dbReference type="NCBI Taxonomy" id="58919"/>
    <lineage>
        <taxon>Eukaryota</taxon>
        <taxon>Fungi</taxon>
        <taxon>Dikarya</taxon>
        <taxon>Basidiomycota</taxon>
        <taxon>Ustilaginomycotina</taxon>
        <taxon>Exobasidiomycetes</taxon>
        <taxon>Entylomatales</taxon>
        <taxon>Entylomatales incertae sedis</taxon>
        <taxon>Tilletiopsis</taxon>
    </lineage>
</organism>
<dbReference type="PANTHER" id="PTHR45890:SF1">
    <property type="entry name" value="AARF DOMAIN CONTAINING KINASE 2"/>
    <property type="match status" value="1"/>
</dbReference>
<evidence type="ECO:0000313" key="4">
    <source>
        <dbReference type="EMBL" id="PWN95437.1"/>
    </source>
</evidence>
<feature type="compositionally biased region" description="Polar residues" evidence="2">
    <location>
        <begin position="72"/>
        <end position="81"/>
    </location>
</feature>
<dbReference type="InterPro" id="IPR052402">
    <property type="entry name" value="ADCK_kinase"/>
</dbReference>
<dbReference type="STRING" id="58919.A0A316Z0Y8"/>
<dbReference type="InterPro" id="IPR011009">
    <property type="entry name" value="Kinase-like_dom_sf"/>
</dbReference>
<dbReference type="EMBL" id="KZ819304">
    <property type="protein sequence ID" value="PWN95437.1"/>
    <property type="molecule type" value="Genomic_DNA"/>
</dbReference>
<evidence type="ECO:0000313" key="5">
    <source>
        <dbReference type="Proteomes" id="UP000245946"/>
    </source>
</evidence>
<dbReference type="OrthoDB" id="1290869at2759"/>
<evidence type="ECO:0000256" key="1">
    <source>
        <dbReference type="ARBA" id="ARBA00009670"/>
    </source>
</evidence>
<dbReference type="InterPro" id="IPR004147">
    <property type="entry name" value="ABC1_dom"/>
</dbReference>
<dbReference type="Proteomes" id="UP000245946">
    <property type="component" value="Unassembled WGS sequence"/>
</dbReference>
<dbReference type="SUPFAM" id="SSF56112">
    <property type="entry name" value="Protein kinase-like (PK-like)"/>
    <property type="match status" value="1"/>
</dbReference>
<dbReference type="AlphaFoldDB" id="A0A316Z0Y8"/>
<accession>A0A316Z0Y8</accession>
<comment type="similarity">
    <text evidence="1">Belongs to the protein kinase superfamily. ADCK protein kinase family.</text>
</comment>